<sequence length="148" mass="16490">MTMRRATAQDVPAILALTCAAYAKWIPVIGRKPKPMVADYAAAVSEHFIDLFYTGATLAALIETIPASDHLLIENIAVAPEQQGKGYGRQLMGHGEKLALSLGVKEIRLYTNQLFRENVRFYLRLGYRLDREEPFSGGVVVYMKKSLC</sequence>
<evidence type="ECO:0000313" key="4">
    <source>
        <dbReference type="EMBL" id="TCL02828.1"/>
    </source>
</evidence>
<dbReference type="AlphaFoldDB" id="A0A4V2Q2G8"/>
<dbReference type="OrthoDB" id="572496at2"/>
<protein>
    <submittedName>
        <fullName evidence="4">N-acetylglutamate synthase-like GNAT family acetyltransferase</fullName>
    </submittedName>
</protein>
<dbReference type="PANTHER" id="PTHR43877:SF2">
    <property type="entry name" value="AMINOALKYLPHOSPHONATE N-ACETYLTRANSFERASE-RELATED"/>
    <property type="match status" value="1"/>
</dbReference>
<dbReference type="InterPro" id="IPR000182">
    <property type="entry name" value="GNAT_dom"/>
</dbReference>
<evidence type="ECO:0000313" key="5">
    <source>
        <dbReference type="Proteomes" id="UP000294555"/>
    </source>
</evidence>
<dbReference type="EMBL" id="SJOI01000001">
    <property type="protein sequence ID" value="TCL02828.1"/>
    <property type="molecule type" value="Genomic_DNA"/>
</dbReference>
<dbReference type="PROSITE" id="PS51186">
    <property type="entry name" value="GNAT"/>
    <property type="match status" value="1"/>
</dbReference>
<gene>
    <name evidence="4" type="ORF">EZJ58_0865</name>
</gene>
<comment type="caution">
    <text evidence="4">The sequence shown here is derived from an EMBL/GenBank/DDBJ whole genome shotgun (WGS) entry which is preliminary data.</text>
</comment>
<dbReference type="InterPro" id="IPR016181">
    <property type="entry name" value="Acyl_CoA_acyltransferase"/>
</dbReference>
<dbReference type="Pfam" id="PF00583">
    <property type="entry name" value="Acetyltransf_1"/>
    <property type="match status" value="1"/>
</dbReference>
<dbReference type="GO" id="GO:0016747">
    <property type="term" value="F:acyltransferase activity, transferring groups other than amino-acyl groups"/>
    <property type="evidence" value="ECO:0007669"/>
    <property type="project" value="InterPro"/>
</dbReference>
<feature type="domain" description="N-acetyltransferase" evidence="3">
    <location>
        <begin position="1"/>
        <end position="148"/>
    </location>
</feature>
<dbReference type="SUPFAM" id="SSF55729">
    <property type="entry name" value="Acyl-CoA N-acyltransferases (Nat)"/>
    <property type="match status" value="1"/>
</dbReference>
<dbReference type="Gene3D" id="3.40.630.30">
    <property type="match status" value="1"/>
</dbReference>
<keyword evidence="1 4" id="KW-0808">Transferase</keyword>
<keyword evidence="2" id="KW-0012">Acyltransferase</keyword>
<accession>A0A4V2Q2G8</accession>
<evidence type="ECO:0000256" key="1">
    <source>
        <dbReference type="ARBA" id="ARBA00022679"/>
    </source>
</evidence>
<name>A0A4V2Q2G8_9GAMM</name>
<evidence type="ECO:0000259" key="3">
    <source>
        <dbReference type="PROSITE" id="PS51186"/>
    </source>
</evidence>
<evidence type="ECO:0000256" key="2">
    <source>
        <dbReference type="ARBA" id="ARBA00023315"/>
    </source>
</evidence>
<dbReference type="PANTHER" id="PTHR43877">
    <property type="entry name" value="AMINOALKYLPHOSPHONATE N-ACETYLTRANSFERASE-RELATED-RELATED"/>
    <property type="match status" value="1"/>
</dbReference>
<dbReference type="RefSeq" id="WP_132921752.1">
    <property type="nucleotide sequence ID" value="NZ_SJOI01000001.1"/>
</dbReference>
<dbReference type="InterPro" id="IPR050832">
    <property type="entry name" value="Bact_Acetyltransf"/>
</dbReference>
<proteinExistence type="predicted"/>
<dbReference type="Proteomes" id="UP000294555">
    <property type="component" value="Unassembled WGS sequence"/>
</dbReference>
<keyword evidence="5" id="KW-1185">Reference proteome</keyword>
<dbReference type="CDD" id="cd04301">
    <property type="entry name" value="NAT_SF"/>
    <property type="match status" value="1"/>
</dbReference>
<reference evidence="4 5" key="1">
    <citation type="submission" date="2019-02" db="EMBL/GenBank/DDBJ databases">
        <title>Investigation of anaerobic lignin degradation for improved lignocellulosic biofuels.</title>
        <authorList>
            <person name="Deangelis K."/>
        </authorList>
    </citation>
    <scope>NUCLEOTIDE SEQUENCE [LARGE SCALE GENOMIC DNA]</scope>
    <source>
        <strain evidence="4 5">159R</strain>
    </source>
</reference>
<organism evidence="4 5">
    <name type="scientific">Sodalis ligni</name>
    <dbReference type="NCBI Taxonomy" id="2697027"/>
    <lineage>
        <taxon>Bacteria</taxon>
        <taxon>Pseudomonadati</taxon>
        <taxon>Pseudomonadota</taxon>
        <taxon>Gammaproteobacteria</taxon>
        <taxon>Enterobacterales</taxon>
        <taxon>Bruguierivoracaceae</taxon>
        <taxon>Sodalis</taxon>
    </lineage>
</organism>